<evidence type="ECO:0000256" key="7">
    <source>
        <dbReference type="SAM" id="Coils"/>
    </source>
</evidence>
<accession>A0A6S6U0I4</accession>
<dbReference type="GO" id="GO:0008855">
    <property type="term" value="F:exodeoxyribonuclease VII activity"/>
    <property type="evidence" value="ECO:0007669"/>
    <property type="project" value="UniProtKB-UniRule"/>
</dbReference>
<dbReference type="EC" id="3.1.11.6" evidence="6"/>
<name>A0A6S6U0I4_9BACT</name>
<keyword evidence="4 6" id="KW-0378">Hydrolase</keyword>
<comment type="catalytic activity">
    <reaction evidence="6">
        <text>Exonucleolytic cleavage in either 5'- to 3'- or 3'- to 5'-direction to yield nucleoside 5'-phosphates.</text>
        <dbReference type="EC" id="3.1.11.6"/>
    </reaction>
</comment>
<keyword evidence="3 6" id="KW-0540">Nuclease</keyword>
<evidence type="ECO:0000256" key="3">
    <source>
        <dbReference type="ARBA" id="ARBA00022722"/>
    </source>
</evidence>
<dbReference type="GO" id="GO:0006308">
    <property type="term" value="P:DNA catabolic process"/>
    <property type="evidence" value="ECO:0007669"/>
    <property type="project" value="UniProtKB-UniRule"/>
</dbReference>
<dbReference type="EMBL" id="CACVAX010000059">
    <property type="protein sequence ID" value="CAA6821768.1"/>
    <property type="molecule type" value="Genomic_DNA"/>
</dbReference>
<dbReference type="GO" id="GO:0009318">
    <property type="term" value="C:exodeoxyribonuclease VII complex"/>
    <property type="evidence" value="ECO:0007669"/>
    <property type="project" value="UniProtKB-UniRule"/>
</dbReference>
<dbReference type="HAMAP" id="MF_00337">
    <property type="entry name" value="Exonuc_7_S"/>
    <property type="match status" value="1"/>
</dbReference>
<sequence>MPTQTFEQKLEASKKILNELLNPEITLEESLKLYEDGLTQIKEAQKMIEEAKIKIETIEKNNTKQE</sequence>
<keyword evidence="7" id="KW-0175">Coiled coil</keyword>
<gene>
    <name evidence="6" type="primary">xseB</name>
    <name evidence="8" type="ORF">HELGO_WM1801</name>
</gene>
<evidence type="ECO:0000313" key="8">
    <source>
        <dbReference type="EMBL" id="CAA6821768.1"/>
    </source>
</evidence>
<organism evidence="8">
    <name type="scientific">uncultured Sulfurovum sp</name>
    <dbReference type="NCBI Taxonomy" id="269237"/>
    <lineage>
        <taxon>Bacteria</taxon>
        <taxon>Pseudomonadati</taxon>
        <taxon>Campylobacterota</taxon>
        <taxon>Epsilonproteobacteria</taxon>
        <taxon>Campylobacterales</taxon>
        <taxon>Sulfurovaceae</taxon>
        <taxon>Sulfurovum</taxon>
        <taxon>environmental samples</taxon>
    </lineage>
</organism>
<comment type="similarity">
    <text evidence="1 6">Belongs to the XseB family.</text>
</comment>
<dbReference type="GO" id="GO:0005737">
    <property type="term" value="C:cytoplasm"/>
    <property type="evidence" value="ECO:0007669"/>
    <property type="project" value="UniProtKB-SubCell"/>
</dbReference>
<reference evidence="8" key="1">
    <citation type="submission" date="2020-01" db="EMBL/GenBank/DDBJ databases">
        <authorList>
            <person name="Meier V. D."/>
            <person name="Meier V D."/>
        </authorList>
    </citation>
    <scope>NUCLEOTIDE SEQUENCE</scope>
    <source>
        <strain evidence="8">HLG_WM_MAG_04</strain>
    </source>
</reference>
<protein>
    <recommendedName>
        <fullName evidence="6">Exodeoxyribonuclease 7 small subunit</fullName>
        <ecNumber evidence="6">3.1.11.6</ecNumber>
    </recommendedName>
    <alternativeName>
        <fullName evidence="6">Exodeoxyribonuclease VII small subunit</fullName>
        <shortName evidence="6">Exonuclease VII small subunit</shortName>
    </alternativeName>
</protein>
<evidence type="ECO:0000256" key="2">
    <source>
        <dbReference type="ARBA" id="ARBA00022490"/>
    </source>
</evidence>
<evidence type="ECO:0000256" key="5">
    <source>
        <dbReference type="ARBA" id="ARBA00022839"/>
    </source>
</evidence>
<feature type="coiled-coil region" evidence="7">
    <location>
        <begin position="34"/>
        <end position="61"/>
    </location>
</feature>
<dbReference type="InterPro" id="IPR037004">
    <property type="entry name" value="Exonuc_VII_ssu_sf"/>
</dbReference>
<dbReference type="AlphaFoldDB" id="A0A6S6U0I4"/>
<proteinExistence type="inferred from homology"/>
<dbReference type="SUPFAM" id="SSF116842">
    <property type="entry name" value="XseB-like"/>
    <property type="match status" value="1"/>
</dbReference>
<dbReference type="Gene3D" id="1.10.287.1040">
    <property type="entry name" value="Exonuclease VII, small subunit"/>
    <property type="match status" value="1"/>
</dbReference>
<keyword evidence="2 6" id="KW-0963">Cytoplasm</keyword>
<dbReference type="NCBIfam" id="TIGR01280">
    <property type="entry name" value="xseB"/>
    <property type="match status" value="1"/>
</dbReference>
<dbReference type="InterPro" id="IPR003761">
    <property type="entry name" value="Exonuc_VII_S"/>
</dbReference>
<evidence type="ECO:0000256" key="6">
    <source>
        <dbReference type="HAMAP-Rule" id="MF_00337"/>
    </source>
</evidence>
<comment type="subcellular location">
    <subcellularLocation>
        <location evidence="6">Cytoplasm</location>
    </subcellularLocation>
</comment>
<evidence type="ECO:0000256" key="1">
    <source>
        <dbReference type="ARBA" id="ARBA00009998"/>
    </source>
</evidence>
<evidence type="ECO:0000256" key="4">
    <source>
        <dbReference type="ARBA" id="ARBA00022801"/>
    </source>
</evidence>
<dbReference type="Pfam" id="PF02609">
    <property type="entry name" value="Exonuc_VII_S"/>
    <property type="match status" value="1"/>
</dbReference>
<comment type="function">
    <text evidence="6">Bidirectionally degrades single-stranded DNA into large acid-insoluble oligonucleotides, which are then degraded further into small acid-soluble oligonucleotides.</text>
</comment>
<comment type="subunit">
    <text evidence="6">Heterooligomer composed of large and small subunits.</text>
</comment>
<keyword evidence="5 6" id="KW-0269">Exonuclease</keyword>